<protein>
    <submittedName>
        <fullName evidence="1">Uncharacterized protein</fullName>
    </submittedName>
</protein>
<dbReference type="InterPro" id="IPR045706">
    <property type="entry name" value="DUF6062"/>
</dbReference>
<evidence type="ECO:0000313" key="1">
    <source>
        <dbReference type="EMBL" id="EKC58846.1"/>
    </source>
</evidence>
<accession>K1THU6</accession>
<comment type="caution">
    <text evidence="1">The sequence shown here is derived from an EMBL/GenBank/DDBJ whole genome shotgun (WGS) entry which is preliminary data.</text>
</comment>
<proteinExistence type="predicted"/>
<gene>
    <name evidence="1" type="ORF">OBE_09786</name>
</gene>
<dbReference type="AlphaFoldDB" id="K1THU6"/>
<dbReference type="Pfam" id="PF19538">
    <property type="entry name" value="DUF6062"/>
    <property type="match status" value="1"/>
</dbReference>
<name>K1THU6_9ZZZZ</name>
<dbReference type="EMBL" id="AJWZ01006770">
    <property type="protein sequence ID" value="EKC58846.1"/>
    <property type="molecule type" value="Genomic_DNA"/>
</dbReference>
<organism evidence="1">
    <name type="scientific">human gut metagenome</name>
    <dbReference type="NCBI Taxonomy" id="408170"/>
    <lineage>
        <taxon>unclassified sequences</taxon>
        <taxon>metagenomes</taxon>
        <taxon>organismal metagenomes</taxon>
    </lineage>
</organism>
<reference evidence="1" key="1">
    <citation type="journal article" date="2013" name="Environ. Microbiol.">
        <title>Microbiota from the distal guts of lean and obese adolescents exhibit partial functional redundancy besides clear differences in community structure.</title>
        <authorList>
            <person name="Ferrer M."/>
            <person name="Ruiz A."/>
            <person name="Lanza F."/>
            <person name="Haange S.B."/>
            <person name="Oberbach A."/>
            <person name="Till H."/>
            <person name="Bargiela R."/>
            <person name="Campoy C."/>
            <person name="Segura M.T."/>
            <person name="Richter M."/>
            <person name="von Bergen M."/>
            <person name="Seifert J."/>
            <person name="Suarez A."/>
        </authorList>
    </citation>
    <scope>NUCLEOTIDE SEQUENCE</scope>
</reference>
<sequence length="67" mass="7916">MLETVFTMFAKDGKFKNLFKSQECFCMPHYHYLVQMSEAKMAKNDRAEFIKAMDTIMQEYIQSSTAM</sequence>